<comment type="caution">
    <text evidence="2">The sequence shown here is derived from an EMBL/GenBank/DDBJ whole genome shotgun (WGS) entry which is preliminary data.</text>
</comment>
<evidence type="ECO:0000313" key="2">
    <source>
        <dbReference type="EMBL" id="HIZ68497.1"/>
    </source>
</evidence>
<feature type="transmembrane region" description="Helical" evidence="1">
    <location>
        <begin position="29"/>
        <end position="46"/>
    </location>
</feature>
<protein>
    <submittedName>
        <fullName evidence="2">Lysine exporter LysO family protein</fullName>
    </submittedName>
</protein>
<dbReference type="EMBL" id="DXBE01000011">
    <property type="protein sequence ID" value="HIZ68497.1"/>
    <property type="molecule type" value="Genomic_DNA"/>
</dbReference>
<organism evidence="2 3">
    <name type="scientific">Candidatus Prevotella avicola</name>
    <dbReference type="NCBI Taxonomy" id="2838738"/>
    <lineage>
        <taxon>Bacteria</taxon>
        <taxon>Pseudomonadati</taxon>
        <taxon>Bacteroidota</taxon>
        <taxon>Bacteroidia</taxon>
        <taxon>Bacteroidales</taxon>
        <taxon>Prevotellaceae</taxon>
        <taxon>Prevotella</taxon>
    </lineage>
</organism>
<proteinExistence type="predicted"/>
<sequence>MIVIISCMLTGFIAGFLSRNKRISLPGRAITPLVWVLLFMLGVTIGSDKQLMASLSRLGLQAVAIGFLSTLGSCVGAWLLWKFIKRKAS</sequence>
<reference evidence="2" key="1">
    <citation type="journal article" date="2021" name="PeerJ">
        <title>Extensive microbial diversity within the chicken gut microbiome revealed by metagenomics and culture.</title>
        <authorList>
            <person name="Gilroy R."/>
            <person name="Ravi A."/>
            <person name="Getino M."/>
            <person name="Pursley I."/>
            <person name="Horton D.L."/>
            <person name="Alikhan N.F."/>
            <person name="Baker D."/>
            <person name="Gharbi K."/>
            <person name="Hall N."/>
            <person name="Watson M."/>
            <person name="Adriaenssens E.M."/>
            <person name="Foster-Nyarko E."/>
            <person name="Jarju S."/>
            <person name="Secka A."/>
            <person name="Antonio M."/>
            <person name="Oren A."/>
            <person name="Chaudhuri R.R."/>
            <person name="La Ragione R."/>
            <person name="Hildebrand F."/>
            <person name="Pallen M.J."/>
        </authorList>
    </citation>
    <scope>NUCLEOTIDE SEQUENCE</scope>
    <source>
        <strain evidence="2">ChiHecec3B27-8219</strain>
    </source>
</reference>
<reference evidence="2" key="2">
    <citation type="submission" date="2021-04" db="EMBL/GenBank/DDBJ databases">
        <authorList>
            <person name="Gilroy R."/>
        </authorList>
    </citation>
    <scope>NUCLEOTIDE SEQUENCE</scope>
    <source>
        <strain evidence="2">ChiHecec3B27-8219</strain>
    </source>
</reference>
<name>A0A9D2JVV8_9BACT</name>
<evidence type="ECO:0000256" key="1">
    <source>
        <dbReference type="SAM" id="Phobius"/>
    </source>
</evidence>
<evidence type="ECO:0000313" key="3">
    <source>
        <dbReference type="Proteomes" id="UP000824055"/>
    </source>
</evidence>
<dbReference type="GO" id="GO:0015661">
    <property type="term" value="F:L-lysine efflux transmembrane transporter activity"/>
    <property type="evidence" value="ECO:0007669"/>
    <property type="project" value="InterPro"/>
</dbReference>
<dbReference type="Proteomes" id="UP000824055">
    <property type="component" value="Unassembled WGS sequence"/>
</dbReference>
<accession>A0A9D2JVV8</accession>
<gene>
    <name evidence="2" type="ORF">H9966_01185</name>
</gene>
<dbReference type="InterPro" id="IPR005642">
    <property type="entry name" value="LysO"/>
</dbReference>
<keyword evidence="1" id="KW-0812">Transmembrane</keyword>
<dbReference type="Pfam" id="PF03956">
    <property type="entry name" value="Lys_export"/>
    <property type="match status" value="1"/>
</dbReference>
<feature type="transmembrane region" description="Helical" evidence="1">
    <location>
        <begin position="58"/>
        <end position="81"/>
    </location>
</feature>
<keyword evidence="1" id="KW-1133">Transmembrane helix</keyword>
<dbReference type="AlphaFoldDB" id="A0A9D2JVV8"/>
<keyword evidence="1" id="KW-0472">Membrane</keyword>